<name>A0ABW5LK66_9FLAO</name>
<accession>A0ABW5LK66</accession>
<dbReference type="RefSeq" id="WP_378293581.1">
    <property type="nucleotide sequence ID" value="NZ_JBHULE010000019.1"/>
</dbReference>
<dbReference type="Proteomes" id="UP001597319">
    <property type="component" value="Unassembled WGS sequence"/>
</dbReference>
<proteinExistence type="predicted"/>
<comment type="caution">
    <text evidence="1">The sequence shown here is derived from an EMBL/GenBank/DDBJ whole genome shotgun (WGS) entry which is preliminary data.</text>
</comment>
<evidence type="ECO:0008006" key="3">
    <source>
        <dbReference type="Google" id="ProtNLM"/>
    </source>
</evidence>
<organism evidence="1 2">
    <name type="scientific">Aquimarina rubra</name>
    <dbReference type="NCBI Taxonomy" id="1920033"/>
    <lineage>
        <taxon>Bacteria</taxon>
        <taxon>Pseudomonadati</taxon>
        <taxon>Bacteroidota</taxon>
        <taxon>Flavobacteriia</taxon>
        <taxon>Flavobacteriales</taxon>
        <taxon>Flavobacteriaceae</taxon>
        <taxon>Aquimarina</taxon>
    </lineage>
</organism>
<protein>
    <recommendedName>
        <fullName evidence="3">Lipocalin-like domain-containing protein</fullName>
    </recommendedName>
</protein>
<keyword evidence="2" id="KW-1185">Reference proteome</keyword>
<evidence type="ECO:0000313" key="2">
    <source>
        <dbReference type="Proteomes" id="UP001597319"/>
    </source>
</evidence>
<reference evidence="2" key="1">
    <citation type="journal article" date="2019" name="Int. J. Syst. Evol. Microbiol.">
        <title>The Global Catalogue of Microorganisms (GCM) 10K type strain sequencing project: providing services to taxonomists for standard genome sequencing and annotation.</title>
        <authorList>
            <consortium name="The Broad Institute Genomics Platform"/>
            <consortium name="The Broad Institute Genome Sequencing Center for Infectious Disease"/>
            <person name="Wu L."/>
            <person name="Ma J."/>
        </authorList>
    </citation>
    <scope>NUCLEOTIDE SEQUENCE [LARGE SCALE GENOMIC DNA]</scope>
    <source>
        <strain evidence="2">KCTC 52274</strain>
    </source>
</reference>
<gene>
    <name evidence="1" type="ORF">ACFSR1_14195</name>
</gene>
<sequence length="170" mass="18845">MKNYALLLVFALICCKSESKPSNDPNKISETNSIETVDNTNEDNGAIVAIQKTYTASQKDANGTFSQTLSVSWLSEDTIQYTLVFENQSCKKSAIGGKATALKPGKEPFMNSYNGTSFEVKRYQESKQGYKILLHIDSTNKDKAVVDFSFTEDGENENCKPSIVVMVEQK</sequence>
<dbReference type="EMBL" id="JBHULE010000019">
    <property type="protein sequence ID" value="MFD2563827.1"/>
    <property type="molecule type" value="Genomic_DNA"/>
</dbReference>
<evidence type="ECO:0000313" key="1">
    <source>
        <dbReference type="EMBL" id="MFD2563827.1"/>
    </source>
</evidence>